<dbReference type="EMBL" id="CP126975">
    <property type="protein sequence ID" value="WIM80043.1"/>
    <property type="molecule type" value="Genomic_DNA"/>
</dbReference>
<dbReference type="AlphaFoldDB" id="A0A0A2X1J1"/>
<sequence length="206" mass="22747">MAYTTSDEQLQIEEIKQWWKENGKVIIAAVILAIVGVFGWRYWQGYQQGKIHQSSAEFSQIMAATEQADAGKANAQLTQFVEANPSSAYSAFLLLEQAKKQIDANQWQQAADTLQKALNNAKDAALVSLIALRLASVQTQLKQFEPALATLGKVTDQAWQGRKAMLSGEIYNAMGNKAEAKKSFEAALTTANPLEAQWLQIQINNL</sequence>
<keyword evidence="6" id="KW-0143">Chaperone</keyword>
<evidence type="ECO:0000256" key="3">
    <source>
        <dbReference type="ARBA" id="ARBA00022692"/>
    </source>
</evidence>
<evidence type="ECO:0000313" key="14">
    <source>
        <dbReference type="Proteomes" id="UP000030526"/>
    </source>
</evidence>
<gene>
    <name evidence="12" type="ORF">JP32_02070</name>
    <name evidence="11" type="ORF">K8W15_09385</name>
    <name evidence="13" type="ORF">QP018_02055</name>
</gene>
<comment type="subcellular location">
    <subcellularLocation>
        <location evidence="1">Cell membrane</location>
        <topology evidence="1">Single-pass type II membrane protein</topology>
    </subcellularLocation>
</comment>
<keyword evidence="4 9" id="KW-1133">Transmembrane helix</keyword>
<dbReference type="GO" id="GO:0044877">
    <property type="term" value="F:protein-containing complex binding"/>
    <property type="evidence" value="ECO:0007669"/>
    <property type="project" value="InterPro"/>
</dbReference>
<evidence type="ECO:0000256" key="8">
    <source>
        <dbReference type="ARBA" id="ARBA00024235"/>
    </source>
</evidence>
<evidence type="ECO:0000313" key="12">
    <source>
        <dbReference type="EMBL" id="KGQ33741.1"/>
    </source>
</evidence>
<dbReference type="Proteomes" id="UP000030526">
    <property type="component" value="Unassembled WGS sequence"/>
</dbReference>
<dbReference type="InterPro" id="IPR026039">
    <property type="entry name" value="YfgM"/>
</dbReference>
<evidence type="ECO:0000313" key="13">
    <source>
        <dbReference type="EMBL" id="WIM80043.1"/>
    </source>
</evidence>
<evidence type="ECO:0000256" key="7">
    <source>
        <dbReference type="ARBA" id="ARBA00024197"/>
    </source>
</evidence>
<evidence type="ECO:0000256" key="1">
    <source>
        <dbReference type="ARBA" id="ARBA00004401"/>
    </source>
</evidence>
<evidence type="ECO:0000256" key="5">
    <source>
        <dbReference type="ARBA" id="ARBA00023136"/>
    </source>
</evidence>
<dbReference type="GO" id="GO:0005886">
    <property type="term" value="C:plasma membrane"/>
    <property type="evidence" value="ECO:0007669"/>
    <property type="project" value="UniProtKB-SubCell"/>
</dbReference>
<dbReference type="EMBL" id="DYVQ01000075">
    <property type="protein sequence ID" value="HJF74378.1"/>
    <property type="molecule type" value="Genomic_DNA"/>
</dbReference>
<dbReference type="SUPFAM" id="SSF48452">
    <property type="entry name" value="TPR-like"/>
    <property type="match status" value="1"/>
</dbReference>
<feature type="transmembrane region" description="Helical" evidence="9">
    <location>
        <begin position="25"/>
        <end position="43"/>
    </location>
</feature>
<reference evidence="12 14" key="1">
    <citation type="submission" date="2014-08" db="EMBL/GenBank/DDBJ databases">
        <title>Chaperone-usher fimbriae in a diverse selection of Gallibacterium genomes.</title>
        <authorList>
            <person name="Kudirkiene E."/>
            <person name="Bager R.J."/>
            <person name="Johnson T.J."/>
            <person name="Bojesen A.M."/>
        </authorList>
    </citation>
    <scope>NUCLEOTIDE SEQUENCE [LARGE SCALE GENOMIC DNA]</scope>
    <source>
        <strain evidence="12 14">20558/3kl.</strain>
    </source>
</reference>
<evidence type="ECO:0000313" key="11">
    <source>
        <dbReference type="EMBL" id="HJF74378.1"/>
    </source>
</evidence>
<evidence type="ECO:0000256" key="2">
    <source>
        <dbReference type="ARBA" id="ARBA00022475"/>
    </source>
</evidence>
<comment type="similarity">
    <text evidence="7">Belongs to the YfgM family.</text>
</comment>
<evidence type="ECO:0000256" key="6">
    <source>
        <dbReference type="ARBA" id="ARBA00023186"/>
    </source>
</evidence>
<keyword evidence="15" id="KW-1185">Reference proteome</keyword>
<dbReference type="Gene3D" id="1.25.40.10">
    <property type="entry name" value="Tetratricopeptide repeat domain"/>
    <property type="match status" value="1"/>
</dbReference>
<evidence type="ECO:0000256" key="4">
    <source>
        <dbReference type="ARBA" id="ARBA00022989"/>
    </source>
</evidence>
<keyword evidence="2" id="KW-1003">Cell membrane</keyword>
<dbReference type="Proteomes" id="UP000749334">
    <property type="component" value="Unassembled WGS sequence"/>
</dbReference>
<dbReference type="Pfam" id="PF09976">
    <property type="entry name" value="TPR_21"/>
    <property type="match status" value="1"/>
</dbReference>
<reference evidence="11" key="3">
    <citation type="submission" date="2021-09" db="EMBL/GenBank/DDBJ databases">
        <authorList>
            <person name="Gilroy R."/>
        </authorList>
    </citation>
    <scope>NUCLEOTIDE SEQUENCE</scope>
    <source>
        <strain evidence="11">ChiHjej11B10-15683</strain>
    </source>
</reference>
<evidence type="ECO:0000256" key="9">
    <source>
        <dbReference type="SAM" id="Phobius"/>
    </source>
</evidence>
<dbReference type="PANTHER" id="PTHR38035:SF1">
    <property type="entry name" value="ANCILLARY SECYEG TRANSLOCON SUBUNIT"/>
    <property type="match status" value="1"/>
</dbReference>
<dbReference type="Proteomes" id="UP001226750">
    <property type="component" value="Chromosome"/>
</dbReference>
<dbReference type="RefSeq" id="WP_039081190.1">
    <property type="nucleotide sequence ID" value="NZ_CP103874.1"/>
</dbReference>
<dbReference type="PANTHER" id="PTHR38035">
    <property type="entry name" value="UPF0070 PROTEIN YFGM"/>
    <property type="match status" value="1"/>
</dbReference>
<dbReference type="InterPro" id="IPR011990">
    <property type="entry name" value="TPR-like_helical_dom_sf"/>
</dbReference>
<evidence type="ECO:0000313" key="15">
    <source>
        <dbReference type="Proteomes" id="UP001226750"/>
    </source>
</evidence>
<dbReference type="PIRSF" id="PIRSF006170">
    <property type="entry name" value="YfgM"/>
    <property type="match status" value="1"/>
</dbReference>
<keyword evidence="5 9" id="KW-0472">Membrane</keyword>
<evidence type="ECO:0000259" key="10">
    <source>
        <dbReference type="Pfam" id="PF09976"/>
    </source>
</evidence>
<organism evidence="12 14">
    <name type="scientific">Gallibacterium anatis</name>
    <dbReference type="NCBI Taxonomy" id="750"/>
    <lineage>
        <taxon>Bacteria</taxon>
        <taxon>Pseudomonadati</taxon>
        <taxon>Pseudomonadota</taxon>
        <taxon>Gammaproteobacteria</taxon>
        <taxon>Pasteurellales</taxon>
        <taxon>Pasteurellaceae</taxon>
        <taxon>Gallibacterium</taxon>
    </lineage>
</organism>
<dbReference type="InterPro" id="IPR018704">
    <property type="entry name" value="SecYEG/CpoB_TPR"/>
</dbReference>
<name>A0A0A2X1J1_9PAST</name>
<reference evidence="13 15" key="4">
    <citation type="submission" date="2023-06" db="EMBL/GenBank/DDBJ databases">
        <title>Complete Genome Sequence of Gallibacterium anatis Strain BJF12, Isolated from a chicken with diarrhea.</title>
        <authorList>
            <person name="Guo F."/>
            <person name="Bu W."/>
            <person name="Xu F."/>
            <person name="Wen T."/>
        </authorList>
    </citation>
    <scope>NUCLEOTIDE SEQUENCE [LARGE SCALE GENOMIC DNA]</scope>
    <source>
        <strain evidence="13 15">BJF12</strain>
    </source>
</reference>
<proteinExistence type="inferred from homology"/>
<feature type="domain" description="Ancillary SecYEG translocon subunit/Cell division coordinator CpoB TPR" evidence="10">
    <location>
        <begin position="16"/>
        <end position="206"/>
    </location>
</feature>
<keyword evidence="3 9" id="KW-0812">Transmembrane</keyword>
<reference evidence="11" key="2">
    <citation type="journal article" date="2021" name="PeerJ">
        <title>Extensive microbial diversity within the chicken gut microbiome revealed by metagenomics and culture.</title>
        <authorList>
            <person name="Gilroy R."/>
            <person name="Ravi A."/>
            <person name="Getino M."/>
            <person name="Pursley I."/>
            <person name="Horton D.L."/>
            <person name="Alikhan N.F."/>
            <person name="Baker D."/>
            <person name="Gharbi K."/>
            <person name="Hall N."/>
            <person name="Watson M."/>
            <person name="Adriaenssens E.M."/>
            <person name="Foster-Nyarko E."/>
            <person name="Jarju S."/>
            <person name="Secka A."/>
            <person name="Antonio M."/>
            <person name="Oren A."/>
            <person name="Chaudhuri R.R."/>
            <person name="La Ragione R."/>
            <person name="Hildebrand F."/>
            <person name="Pallen M.J."/>
        </authorList>
    </citation>
    <scope>NUCLEOTIDE SEQUENCE</scope>
    <source>
        <strain evidence="11">ChiHjej11B10-15683</strain>
    </source>
</reference>
<accession>A0A0A2X1J1</accession>
<protein>
    <recommendedName>
        <fullName evidence="8">Ancillary SecYEG translocon subunit</fullName>
    </recommendedName>
</protein>
<dbReference type="EMBL" id="JPXS01000012">
    <property type="protein sequence ID" value="KGQ33741.1"/>
    <property type="molecule type" value="Genomic_DNA"/>
</dbReference>